<evidence type="ECO:0000256" key="13">
    <source>
        <dbReference type="SAM" id="Phobius"/>
    </source>
</evidence>
<evidence type="ECO:0000256" key="5">
    <source>
        <dbReference type="ARBA" id="ARBA00022553"/>
    </source>
</evidence>
<keyword evidence="7" id="KW-0547">Nucleotide-binding</keyword>
<reference evidence="15" key="1">
    <citation type="journal article" date="2021" name="PeerJ">
        <title>Extensive microbial diversity within the chicken gut microbiome revealed by metagenomics and culture.</title>
        <authorList>
            <person name="Gilroy R."/>
            <person name="Ravi A."/>
            <person name="Getino M."/>
            <person name="Pursley I."/>
            <person name="Horton D.L."/>
            <person name="Alikhan N.F."/>
            <person name="Baker D."/>
            <person name="Gharbi K."/>
            <person name="Hall N."/>
            <person name="Watson M."/>
            <person name="Adriaenssens E.M."/>
            <person name="Foster-Nyarko E."/>
            <person name="Jarju S."/>
            <person name="Secka A."/>
            <person name="Antonio M."/>
            <person name="Oren A."/>
            <person name="Chaudhuri R.R."/>
            <person name="La Ragione R."/>
            <person name="Hildebrand F."/>
            <person name="Pallen M.J."/>
        </authorList>
    </citation>
    <scope>NUCLEOTIDE SEQUENCE</scope>
    <source>
        <strain evidence="15">ChiHjej12B11-1927</strain>
    </source>
</reference>
<keyword evidence="12" id="KW-0175">Coiled coil</keyword>
<dbReference type="SUPFAM" id="SSF55874">
    <property type="entry name" value="ATPase domain of HSP90 chaperone/DNA topoisomerase II/histidine kinase"/>
    <property type="match status" value="1"/>
</dbReference>
<dbReference type="SUPFAM" id="SSF47384">
    <property type="entry name" value="Homodimeric domain of signal transducing histidine kinase"/>
    <property type="match status" value="1"/>
</dbReference>
<protein>
    <recommendedName>
        <fullName evidence="3">histidine kinase</fullName>
        <ecNumber evidence="3">2.7.13.3</ecNumber>
    </recommendedName>
</protein>
<keyword evidence="10" id="KW-0902">Two-component regulatory system</keyword>
<dbReference type="SMART" id="SM00387">
    <property type="entry name" value="HATPase_c"/>
    <property type="match status" value="1"/>
</dbReference>
<dbReference type="GO" id="GO:0005524">
    <property type="term" value="F:ATP binding"/>
    <property type="evidence" value="ECO:0007669"/>
    <property type="project" value="UniProtKB-KW"/>
</dbReference>
<dbReference type="InterPro" id="IPR004358">
    <property type="entry name" value="Sig_transdc_His_kin-like_C"/>
</dbReference>
<dbReference type="CDD" id="cd00075">
    <property type="entry name" value="HATPase"/>
    <property type="match status" value="1"/>
</dbReference>
<dbReference type="Proteomes" id="UP000824230">
    <property type="component" value="Unassembled WGS sequence"/>
</dbReference>
<dbReference type="Pfam" id="PF02518">
    <property type="entry name" value="HATPase_c"/>
    <property type="match status" value="1"/>
</dbReference>
<evidence type="ECO:0000256" key="8">
    <source>
        <dbReference type="ARBA" id="ARBA00022777"/>
    </source>
</evidence>
<sequence length="457" mass="52080">MRQKIMTHVTVLVILSVLLTYLSSSLVLYYKYRGDMEADVMKEAEYIRYALENVGEEYLAQDLGQLTTSRITVIDSRGRLVYDSNPDNTEEKYEEMEEFQEAGKKGTGQSLKFSRILSQQTFYYAVELENGDILRVGKTVDSIFCTMLSCFPLLGLMMVLILIVGFLYMKHQTKKLIQPINSLDLENPLKNVVYEELRPLLKRVDQQNRQIASHVEELKQAERVREEFSANVSHELKTPLMSISGYAEIMKNGMVRQEDVPEFAARIYDEAARLTSLVQDIIELSKLDEKNGELPLETVDLYELVRDVSRNLALPAGKKNISVQTEGCPAKIRGVRHVLYEMFYNLVDNAVKYNREGGWVKVRLESGDKGPVFTVEDNGIGIAREEQDRIFERFYRVDKSHSRKTGGTGLGLSIVKHGAALHHAKISLESRLGEGTKIRIIFTDPEVKTDTEERESS</sequence>
<dbReference type="Pfam" id="PF00512">
    <property type="entry name" value="HisKA"/>
    <property type="match status" value="1"/>
</dbReference>
<name>A0A9D1VN79_9FIRM</name>
<comment type="subcellular location">
    <subcellularLocation>
        <location evidence="2">Cell membrane</location>
    </subcellularLocation>
</comment>
<dbReference type="GO" id="GO:0000155">
    <property type="term" value="F:phosphorelay sensor kinase activity"/>
    <property type="evidence" value="ECO:0007669"/>
    <property type="project" value="InterPro"/>
</dbReference>
<organism evidence="15 16">
    <name type="scientific">Candidatus Blautia pullistercoris</name>
    <dbReference type="NCBI Taxonomy" id="2838499"/>
    <lineage>
        <taxon>Bacteria</taxon>
        <taxon>Bacillati</taxon>
        <taxon>Bacillota</taxon>
        <taxon>Clostridia</taxon>
        <taxon>Lachnospirales</taxon>
        <taxon>Lachnospiraceae</taxon>
        <taxon>Blautia</taxon>
    </lineage>
</organism>
<evidence type="ECO:0000256" key="4">
    <source>
        <dbReference type="ARBA" id="ARBA00022475"/>
    </source>
</evidence>
<feature type="coiled-coil region" evidence="12">
    <location>
        <begin position="201"/>
        <end position="231"/>
    </location>
</feature>
<dbReference type="PANTHER" id="PTHR45453:SF1">
    <property type="entry name" value="PHOSPHATE REGULON SENSOR PROTEIN PHOR"/>
    <property type="match status" value="1"/>
</dbReference>
<dbReference type="EC" id="2.7.13.3" evidence="3"/>
<evidence type="ECO:0000259" key="14">
    <source>
        <dbReference type="PROSITE" id="PS50109"/>
    </source>
</evidence>
<evidence type="ECO:0000256" key="2">
    <source>
        <dbReference type="ARBA" id="ARBA00004236"/>
    </source>
</evidence>
<evidence type="ECO:0000256" key="11">
    <source>
        <dbReference type="ARBA" id="ARBA00023136"/>
    </source>
</evidence>
<dbReference type="InterPro" id="IPR005467">
    <property type="entry name" value="His_kinase_dom"/>
</dbReference>
<evidence type="ECO:0000256" key="10">
    <source>
        <dbReference type="ARBA" id="ARBA00023012"/>
    </source>
</evidence>
<comment type="caution">
    <text evidence="15">The sequence shown here is derived from an EMBL/GenBank/DDBJ whole genome shotgun (WGS) entry which is preliminary data.</text>
</comment>
<keyword evidence="9" id="KW-0067">ATP-binding</keyword>
<evidence type="ECO:0000256" key="7">
    <source>
        <dbReference type="ARBA" id="ARBA00022741"/>
    </source>
</evidence>
<evidence type="ECO:0000313" key="16">
    <source>
        <dbReference type="Proteomes" id="UP000824230"/>
    </source>
</evidence>
<dbReference type="InterPro" id="IPR036890">
    <property type="entry name" value="HATPase_C_sf"/>
</dbReference>
<keyword evidence="8 15" id="KW-0418">Kinase</keyword>
<gene>
    <name evidence="15" type="ORF">H9738_09925</name>
</gene>
<dbReference type="EMBL" id="DXFG01000213">
    <property type="protein sequence ID" value="HIX38168.1"/>
    <property type="molecule type" value="Genomic_DNA"/>
</dbReference>
<proteinExistence type="predicted"/>
<dbReference type="FunFam" id="1.10.287.130:FF:000008">
    <property type="entry name" value="Two-component sensor histidine kinase"/>
    <property type="match status" value="1"/>
</dbReference>
<keyword evidence="11 13" id="KW-0472">Membrane</keyword>
<comment type="catalytic activity">
    <reaction evidence="1">
        <text>ATP + protein L-histidine = ADP + protein N-phospho-L-histidine.</text>
        <dbReference type="EC" id="2.7.13.3"/>
    </reaction>
</comment>
<accession>A0A9D1VN79</accession>
<dbReference type="GO" id="GO:0005886">
    <property type="term" value="C:plasma membrane"/>
    <property type="evidence" value="ECO:0007669"/>
    <property type="project" value="UniProtKB-SubCell"/>
</dbReference>
<dbReference type="Gene3D" id="3.30.565.10">
    <property type="entry name" value="Histidine kinase-like ATPase, C-terminal domain"/>
    <property type="match status" value="1"/>
</dbReference>
<dbReference type="InterPro" id="IPR003661">
    <property type="entry name" value="HisK_dim/P_dom"/>
</dbReference>
<keyword evidence="13" id="KW-0812">Transmembrane</keyword>
<dbReference type="AlphaFoldDB" id="A0A9D1VN79"/>
<reference evidence="15" key="2">
    <citation type="submission" date="2021-04" db="EMBL/GenBank/DDBJ databases">
        <authorList>
            <person name="Gilroy R."/>
        </authorList>
    </citation>
    <scope>NUCLEOTIDE SEQUENCE</scope>
    <source>
        <strain evidence="15">ChiHjej12B11-1927</strain>
    </source>
</reference>
<evidence type="ECO:0000256" key="3">
    <source>
        <dbReference type="ARBA" id="ARBA00012438"/>
    </source>
</evidence>
<evidence type="ECO:0000256" key="6">
    <source>
        <dbReference type="ARBA" id="ARBA00022679"/>
    </source>
</evidence>
<dbReference type="InterPro" id="IPR036097">
    <property type="entry name" value="HisK_dim/P_sf"/>
</dbReference>
<keyword evidence="13" id="KW-1133">Transmembrane helix</keyword>
<evidence type="ECO:0000313" key="15">
    <source>
        <dbReference type="EMBL" id="HIX38168.1"/>
    </source>
</evidence>
<dbReference type="FunFam" id="3.30.565.10:FF:000006">
    <property type="entry name" value="Sensor histidine kinase WalK"/>
    <property type="match status" value="1"/>
</dbReference>
<dbReference type="GO" id="GO:0004721">
    <property type="term" value="F:phosphoprotein phosphatase activity"/>
    <property type="evidence" value="ECO:0007669"/>
    <property type="project" value="TreeGrafter"/>
</dbReference>
<keyword evidence="6" id="KW-0808">Transferase</keyword>
<evidence type="ECO:0000256" key="9">
    <source>
        <dbReference type="ARBA" id="ARBA00022840"/>
    </source>
</evidence>
<dbReference type="PROSITE" id="PS50109">
    <property type="entry name" value="HIS_KIN"/>
    <property type="match status" value="1"/>
</dbReference>
<dbReference type="Gene3D" id="1.10.287.130">
    <property type="match status" value="1"/>
</dbReference>
<keyword evidence="5" id="KW-0597">Phosphoprotein</keyword>
<feature type="transmembrane region" description="Helical" evidence="13">
    <location>
        <begin position="151"/>
        <end position="169"/>
    </location>
</feature>
<dbReference type="InterPro" id="IPR050351">
    <property type="entry name" value="BphY/WalK/GraS-like"/>
</dbReference>
<evidence type="ECO:0000256" key="12">
    <source>
        <dbReference type="SAM" id="Coils"/>
    </source>
</evidence>
<dbReference type="PRINTS" id="PR00344">
    <property type="entry name" value="BCTRLSENSOR"/>
</dbReference>
<dbReference type="PANTHER" id="PTHR45453">
    <property type="entry name" value="PHOSPHATE REGULON SENSOR PROTEIN PHOR"/>
    <property type="match status" value="1"/>
</dbReference>
<dbReference type="SMART" id="SM00388">
    <property type="entry name" value="HisKA"/>
    <property type="match status" value="1"/>
</dbReference>
<feature type="domain" description="Histidine kinase" evidence="14">
    <location>
        <begin position="231"/>
        <end position="446"/>
    </location>
</feature>
<evidence type="ECO:0000256" key="1">
    <source>
        <dbReference type="ARBA" id="ARBA00000085"/>
    </source>
</evidence>
<dbReference type="GO" id="GO:0016036">
    <property type="term" value="P:cellular response to phosphate starvation"/>
    <property type="evidence" value="ECO:0007669"/>
    <property type="project" value="TreeGrafter"/>
</dbReference>
<keyword evidence="4" id="KW-1003">Cell membrane</keyword>
<dbReference type="InterPro" id="IPR003594">
    <property type="entry name" value="HATPase_dom"/>
</dbReference>
<dbReference type="CDD" id="cd00082">
    <property type="entry name" value="HisKA"/>
    <property type="match status" value="1"/>
</dbReference>